<sequence length="196" mass="21911">MFEERLVEFSRERLGGRPLPDDLRTMLVAEWQGRAEFRDLLGITFLEAGKPHPFLDAGHRGADADPETRAIDAALAEMSGHLGIVAQSDKGWIGYWLHPDEPADRPPPLIQLDTEGSYWSMVGSTLAEACAADRARYHDEPDERVAFTLIADRLAELGLPLGTRDYDALRDPEYAVNPEKLTDELIEAECRRRGLA</sequence>
<evidence type="ECO:0000313" key="2">
    <source>
        <dbReference type="Proteomes" id="UP000572680"/>
    </source>
</evidence>
<dbReference type="AlphaFoldDB" id="A0A7W3LNT8"/>
<keyword evidence="2" id="KW-1185">Reference proteome</keyword>
<name>A0A7W3LNT8_ACTNM</name>
<comment type="caution">
    <text evidence="1">The sequence shown here is derived from an EMBL/GenBank/DDBJ whole genome shotgun (WGS) entry which is preliminary data.</text>
</comment>
<protein>
    <submittedName>
        <fullName evidence="1">Uncharacterized protein</fullName>
    </submittedName>
</protein>
<dbReference type="RefSeq" id="WP_182843869.1">
    <property type="nucleotide sequence ID" value="NZ_BAAALP010000029.1"/>
</dbReference>
<accession>A0A7W3LNT8</accession>
<gene>
    <name evidence="1" type="ORF">HNR61_003202</name>
</gene>
<evidence type="ECO:0000313" key="1">
    <source>
        <dbReference type="EMBL" id="MBA8951571.1"/>
    </source>
</evidence>
<dbReference type="EMBL" id="JACJIA010000003">
    <property type="protein sequence ID" value="MBA8951571.1"/>
    <property type="molecule type" value="Genomic_DNA"/>
</dbReference>
<proteinExistence type="predicted"/>
<organism evidence="1 2">
    <name type="scientific">Actinomadura namibiensis</name>
    <dbReference type="NCBI Taxonomy" id="182080"/>
    <lineage>
        <taxon>Bacteria</taxon>
        <taxon>Bacillati</taxon>
        <taxon>Actinomycetota</taxon>
        <taxon>Actinomycetes</taxon>
        <taxon>Streptosporangiales</taxon>
        <taxon>Thermomonosporaceae</taxon>
        <taxon>Actinomadura</taxon>
    </lineage>
</organism>
<dbReference type="Proteomes" id="UP000572680">
    <property type="component" value="Unassembled WGS sequence"/>
</dbReference>
<reference evidence="1 2" key="1">
    <citation type="submission" date="2020-08" db="EMBL/GenBank/DDBJ databases">
        <title>Genomic Encyclopedia of Type Strains, Phase IV (KMG-IV): sequencing the most valuable type-strain genomes for metagenomic binning, comparative biology and taxonomic classification.</title>
        <authorList>
            <person name="Goeker M."/>
        </authorList>
    </citation>
    <scope>NUCLEOTIDE SEQUENCE [LARGE SCALE GENOMIC DNA]</scope>
    <source>
        <strain evidence="1 2">DSM 44197</strain>
    </source>
</reference>